<feature type="signal peptide" evidence="2">
    <location>
        <begin position="1"/>
        <end position="19"/>
    </location>
</feature>
<dbReference type="PANTHER" id="PTHR31005:SF8">
    <property type="entry name" value="DUF4139 DOMAIN-CONTAINING PROTEIN"/>
    <property type="match status" value="1"/>
</dbReference>
<dbReference type="InParanoid" id="A0A6C2YL64"/>
<name>A0A6C2YL64_9BACT</name>
<gene>
    <name evidence="5" type="ORF">GMBLW1_21150</name>
</gene>
<dbReference type="PANTHER" id="PTHR31005">
    <property type="entry name" value="DUF4139 DOMAIN-CONTAINING PROTEIN"/>
    <property type="match status" value="1"/>
</dbReference>
<keyword evidence="6" id="KW-1185">Reference proteome</keyword>
<feature type="domain" description="DUF4139" evidence="3">
    <location>
        <begin position="221"/>
        <end position="571"/>
    </location>
</feature>
<evidence type="ECO:0008006" key="7">
    <source>
        <dbReference type="Google" id="ProtNLM"/>
    </source>
</evidence>
<dbReference type="Proteomes" id="UP000464378">
    <property type="component" value="Chromosome"/>
</dbReference>
<dbReference type="NCBIfam" id="TIGR02231">
    <property type="entry name" value="mucoidy inhibitor MuiA family protein"/>
    <property type="match status" value="2"/>
</dbReference>
<feature type="coiled-coil region" evidence="1">
    <location>
        <begin position="91"/>
        <end position="132"/>
    </location>
</feature>
<evidence type="ECO:0000259" key="4">
    <source>
        <dbReference type="Pfam" id="PF13600"/>
    </source>
</evidence>
<dbReference type="EMBL" id="LR586016">
    <property type="protein sequence ID" value="VIP01845.1"/>
    <property type="molecule type" value="Genomic_DNA"/>
</dbReference>
<evidence type="ECO:0000259" key="3">
    <source>
        <dbReference type="Pfam" id="PF13598"/>
    </source>
</evidence>
<dbReference type="InterPro" id="IPR025554">
    <property type="entry name" value="DUF4140"/>
</dbReference>
<reference evidence="5" key="1">
    <citation type="submission" date="2019-04" db="EMBL/GenBank/DDBJ databases">
        <authorList>
            <consortium name="Science for Life Laboratories"/>
        </authorList>
    </citation>
    <scope>NUCLEOTIDE SEQUENCE</scope>
    <source>
        <strain evidence="5">MBLW1</strain>
    </source>
</reference>
<keyword evidence="2" id="KW-0732">Signal</keyword>
<dbReference type="Pfam" id="PF13600">
    <property type="entry name" value="DUF4140"/>
    <property type="match status" value="1"/>
</dbReference>
<evidence type="ECO:0000313" key="6">
    <source>
        <dbReference type="Proteomes" id="UP000464378"/>
    </source>
</evidence>
<dbReference type="KEGG" id="tim:GMBLW1_21150"/>
<sequence>MRTLGVCLLMLAMAPLGFAQAPKAAASKIISVTVYPGTALVSREVSVPEGAGTMEILVSPLPEQTESSSLYATGGEGLRVLSTRYRATAVAEDTREEVRKLDAQIKTNQLNQQKLESELKTLEQNLALLTKMEVFTNATLATLSEKGQLNSAGTLELANFVLETRGKMAKEQLTLAQSIEASKVDLSLLQRQRSEKAAGSSRTERDAIITLDKGNAAPGKIQLNYLVNNVAWRPQYKIRSGKDKEPVTVEYLAMLTQMTGEDWTGVEIKLSTAQPMLNAAPPDLKVLDVAAVPLGPTGPGGQNGMPPGAYFPGGKVADEQLKQLTDQSRQQRAAAQMNYNNLKTEDGSRLANSAAALDSFRELLTPKDALTRDTSSRVEDGPSVTYTLKGRVSLPSRSDEQVVEITRLELTPEFYYKAIPVLSPHVYRQATLVNKSEYVLLPGESTMYMGTDFVGRLQLPLVAIGKQFTVGFGVDPQIQVTRQLVDRTRTTQGGNQLIKFDYRIMVQSFKSTPVTLQVWDRVPYADGNAIAVTMMTQKPELSKDPVYVRDELPKNLLRWDVNVQPGQNTDKPLVIDYTYRLEMALNVSIGSFQSR</sequence>
<proteinExistence type="predicted"/>
<dbReference type="InterPro" id="IPR037291">
    <property type="entry name" value="DUF4139"/>
</dbReference>
<evidence type="ECO:0000256" key="1">
    <source>
        <dbReference type="SAM" id="Coils"/>
    </source>
</evidence>
<protein>
    <recommendedName>
        <fullName evidence="7">Mucoidy inhibitor MuiA family protein</fullName>
    </recommendedName>
</protein>
<dbReference type="InterPro" id="IPR011935">
    <property type="entry name" value="CHP02231"/>
</dbReference>
<dbReference type="Pfam" id="PF13598">
    <property type="entry name" value="DUF4139"/>
    <property type="match status" value="1"/>
</dbReference>
<evidence type="ECO:0000313" key="5">
    <source>
        <dbReference type="EMBL" id="VIP01845.1"/>
    </source>
</evidence>
<dbReference type="RefSeq" id="WP_162657089.1">
    <property type="nucleotide sequence ID" value="NZ_LR593887.1"/>
</dbReference>
<keyword evidence="1" id="KW-0175">Coiled coil</keyword>
<organism evidence="5">
    <name type="scientific">Tuwongella immobilis</name>
    <dbReference type="NCBI Taxonomy" id="692036"/>
    <lineage>
        <taxon>Bacteria</taxon>
        <taxon>Pseudomonadati</taxon>
        <taxon>Planctomycetota</taxon>
        <taxon>Planctomycetia</taxon>
        <taxon>Gemmatales</taxon>
        <taxon>Gemmataceae</taxon>
        <taxon>Tuwongella</taxon>
    </lineage>
</organism>
<dbReference type="AlphaFoldDB" id="A0A6C2YL64"/>
<dbReference type="EMBL" id="LR593887">
    <property type="protein sequence ID" value="VTR99623.1"/>
    <property type="molecule type" value="Genomic_DNA"/>
</dbReference>
<accession>A0A6C2YL64</accession>
<feature type="chain" id="PRO_5036383874" description="Mucoidy inhibitor MuiA family protein" evidence="2">
    <location>
        <begin position="20"/>
        <end position="595"/>
    </location>
</feature>
<evidence type="ECO:0000256" key="2">
    <source>
        <dbReference type="SAM" id="SignalP"/>
    </source>
</evidence>
<feature type="domain" description="DUF4140" evidence="4">
    <location>
        <begin position="32"/>
        <end position="129"/>
    </location>
</feature>